<reference evidence="1" key="1">
    <citation type="submission" date="2019-06" db="EMBL/GenBank/DDBJ databases">
        <authorList>
            <person name="Zheng W."/>
        </authorList>
    </citation>
    <scope>NUCLEOTIDE SEQUENCE</scope>
    <source>
        <strain evidence="1">QDHG01</strain>
    </source>
</reference>
<dbReference type="Proteomes" id="UP000785679">
    <property type="component" value="Unassembled WGS sequence"/>
</dbReference>
<evidence type="ECO:0000313" key="2">
    <source>
        <dbReference type="Proteomes" id="UP000785679"/>
    </source>
</evidence>
<dbReference type="EMBL" id="RRYP01001315">
    <property type="protein sequence ID" value="TNV86100.1"/>
    <property type="molecule type" value="Genomic_DNA"/>
</dbReference>
<comment type="caution">
    <text evidence="1">The sequence shown here is derived from an EMBL/GenBank/DDBJ whole genome shotgun (WGS) entry which is preliminary data.</text>
</comment>
<name>A0A8J8P4W5_HALGN</name>
<sequence>MVESDTFKRSSFSARRMNSTSLSLASPLIQLSWRQTSLRVAERSRRAERRATMPSFLMPFWGTSSTSSDPCALKTPASAVMPLFSSLSLPALKCLSFKSAFSLRALAIISPPSGPRPQLVTFRVWREDICCKKKSKDLIPAGPKALSDKLACSILFPMIALTRTSRLPGSSSSFLLTNMSLKFTLFSVVVPARMVSAM</sequence>
<protein>
    <submittedName>
        <fullName evidence="1">Uncharacterized protein</fullName>
    </submittedName>
</protein>
<keyword evidence="2" id="KW-1185">Reference proteome</keyword>
<proteinExistence type="predicted"/>
<evidence type="ECO:0000313" key="1">
    <source>
        <dbReference type="EMBL" id="TNV86100.1"/>
    </source>
</evidence>
<accession>A0A8J8P4W5</accession>
<gene>
    <name evidence="1" type="ORF">FGO68_gene13045</name>
</gene>
<organism evidence="1 2">
    <name type="scientific">Halteria grandinella</name>
    <dbReference type="NCBI Taxonomy" id="5974"/>
    <lineage>
        <taxon>Eukaryota</taxon>
        <taxon>Sar</taxon>
        <taxon>Alveolata</taxon>
        <taxon>Ciliophora</taxon>
        <taxon>Intramacronucleata</taxon>
        <taxon>Spirotrichea</taxon>
        <taxon>Stichotrichia</taxon>
        <taxon>Sporadotrichida</taxon>
        <taxon>Halteriidae</taxon>
        <taxon>Halteria</taxon>
    </lineage>
</organism>
<dbReference type="AlphaFoldDB" id="A0A8J8P4W5"/>